<evidence type="ECO:0000256" key="4">
    <source>
        <dbReference type="ARBA" id="ARBA00022840"/>
    </source>
</evidence>
<dbReference type="SMART" id="SM00382">
    <property type="entry name" value="AAA"/>
    <property type="match status" value="1"/>
</dbReference>
<evidence type="ECO:0000256" key="1">
    <source>
        <dbReference type="ARBA" id="ARBA00005417"/>
    </source>
</evidence>
<dbReference type="PANTHER" id="PTHR43166:SF4">
    <property type="entry name" value="PHOSPHONATES IMPORT ATP-BINDING PROTEIN PHNC"/>
    <property type="match status" value="1"/>
</dbReference>
<accession>A0A2P7SKV3</accession>
<keyword evidence="4 6" id="KW-0067">ATP-binding</keyword>
<evidence type="ECO:0000313" key="6">
    <source>
        <dbReference type="EMBL" id="PSJ63114.1"/>
    </source>
</evidence>
<dbReference type="Gene3D" id="3.40.50.300">
    <property type="entry name" value="P-loop containing nucleotide triphosphate hydrolases"/>
    <property type="match status" value="1"/>
</dbReference>
<dbReference type="GO" id="GO:0015424">
    <property type="term" value="F:ABC-type amino acid transporter activity"/>
    <property type="evidence" value="ECO:0007669"/>
    <property type="project" value="InterPro"/>
</dbReference>
<keyword evidence="7" id="KW-1185">Reference proteome</keyword>
<dbReference type="PIRSF" id="PIRSF039085">
    <property type="entry name" value="ABC_ATPase_HisP"/>
    <property type="match status" value="1"/>
</dbReference>
<dbReference type="InterPro" id="IPR017871">
    <property type="entry name" value="ABC_transporter-like_CS"/>
</dbReference>
<proteinExistence type="inferred from homology"/>
<protein>
    <submittedName>
        <fullName evidence="6">Peptide ABC transporter ATP-binding protein</fullName>
    </submittedName>
</protein>
<dbReference type="EMBL" id="PXYL01000002">
    <property type="protein sequence ID" value="PSJ63114.1"/>
    <property type="molecule type" value="Genomic_DNA"/>
</dbReference>
<dbReference type="CDD" id="cd03262">
    <property type="entry name" value="ABC_HisP_GlnQ"/>
    <property type="match status" value="1"/>
</dbReference>
<keyword evidence="3" id="KW-0547">Nucleotide-binding</keyword>
<organism evidence="6 7">
    <name type="scientific">Pseudaminobacter soli</name>
    <name type="common">ex Li et al. 2025</name>
    <dbReference type="NCBI Taxonomy" id="1295366"/>
    <lineage>
        <taxon>Bacteria</taxon>
        <taxon>Pseudomonadati</taxon>
        <taxon>Pseudomonadota</taxon>
        <taxon>Alphaproteobacteria</taxon>
        <taxon>Hyphomicrobiales</taxon>
        <taxon>Phyllobacteriaceae</taxon>
        <taxon>Pseudaminobacter</taxon>
    </lineage>
</organism>
<dbReference type="PROSITE" id="PS50893">
    <property type="entry name" value="ABC_TRANSPORTER_2"/>
    <property type="match status" value="1"/>
</dbReference>
<dbReference type="InterPro" id="IPR030679">
    <property type="entry name" value="ABC_ATPase_HisP-typ"/>
</dbReference>
<dbReference type="FunFam" id="3.40.50.300:FF:000020">
    <property type="entry name" value="Amino acid ABC transporter ATP-binding component"/>
    <property type="match status" value="1"/>
</dbReference>
<dbReference type="PROSITE" id="PS00211">
    <property type="entry name" value="ABC_TRANSPORTER_1"/>
    <property type="match status" value="1"/>
</dbReference>
<dbReference type="GO" id="GO:0016887">
    <property type="term" value="F:ATP hydrolysis activity"/>
    <property type="evidence" value="ECO:0007669"/>
    <property type="project" value="InterPro"/>
</dbReference>
<gene>
    <name evidence="6" type="ORF">C7I85_06075</name>
</gene>
<evidence type="ECO:0000256" key="2">
    <source>
        <dbReference type="ARBA" id="ARBA00022448"/>
    </source>
</evidence>
<dbReference type="InterPro" id="IPR003593">
    <property type="entry name" value="AAA+_ATPase"/>
</dbReference>
<dbReference type="InterPro" id="IPR027417">
    <property type="entry name" value="P-loop_NTPase"/>
</dbReference>
<dbReference type="InterPro" id="IPR003439">
    <property type="entry name" value="ABC_transporter-like_ATP-bd"/>
</dbReference>
<evidence type="ECO:0000256" key="3">
    <source>
        <dbReference type="ARBA" id="ARBA00022741"/>
    </source>
</evidence>
<keyword evidence="2" id="KW-0813">Transport</keyword>
<dbReference type="SUPFAM" id="SSF52540">
    <property type="entry name" value="P-loop containing nucleoside triphosphate hydrolases"/>
    <property type="match status" value="1"/>
</dbReference>
<comment type="caution">
    <text evidence="6">The sequence shown here is derived from an EMBL/GenBank/DDBJ whole genome shotgun (WGS) entry which is preliminary data.</text>
</comment>
<dbReference type="GO" id="GO:0005524">
    <property type="term" value="F:ATP binding"/>
    <property type="evidence" value="ECO:0007669"/>
    <property type="project" value="UniProtKB-KW"/>
</dbReference>
<sequence length="269" mass="28547">MDGPGGIDLSAAIAAPGQSPGAISIDIKSVKKRYPATANSAGIVALDDVSLTVKSGEVVVIIGPSGSGKSTLLRTINALEKIDSGTIVVNGDVVTNKATDLPAFRSKVGMVFQHFNLFLHKTAMENVILPQVAVKRRSRAEAEANAGKFLAKVGMLERANNYPSQLSGGQQQRVAIARALAMNPQVMLFDEATSALDPETVGGVLDLMRELAGEGMTMVVVTHEMHFAREVADRVVFMDAGAIVEMGTPEQVFRNAQSERTRKFLSLVG</sequence>
<evidence type="ECO:0000259" key="5">
    <source>
        <dbReference type="PROSITE" id="PS50893"/>
    </source>
</evidence>
<dbReference type="OrthoDB" id="9802264at2"/>
<name>A0A2P7SKV3_9HYPH</name>
<dbReference type="InterPro" id="IPR050086">
    <property type="entry name" value="MetN_ABC_transporter-like"/>
</dbReference>
<dbReference type="AlphaFoldDB" id="A0A2P7SKV3"/>
<feature type="domain" description="ABC transporter" evidence="5">
    <location>
        <begin position="25"/>
        <end position="265"/>
    </location>
</feature>
<dbReference type="PANTHER" id="PTHR43166">
    <property type="entry name" value="AMINO ACID IMPORT ATP-BINDING PROTEIN"/>
    <property type="match status" value="1"/>
</dbReference>
<comment type="similarity">
    <text evidence="1">Belongs to the ABC transporter superfamily.</text>
</comment>
<dbReference type="Pfam" id="PF00005">
    <property type="entry name" value="ABC_tran"/>
    <property type="match status" value="1"/>
</dbReference>
<evidence type="ECO:0000313" key="7">
    <source>
        <dbReference type="Proteomes" id="UP000240653"/>
    </source>
</evidence>
<dbReference type="Proteomes" id="UP000240653">
    <property type="component" value="Unassembled WGS sequence"/>
</dbReference>
<reference evidence="6 7" key="1">
    <citation type="submission" date="2018-03" db="EMBL/GenBank/DDBJ databases">
        <title>The draft genome of Mesorhizobium soli JCM 19897.</title>
        <authorList>
            <person name="Li L."/>
            <person name="Liu L."/>
            <person name="Liang L."/>
            <person name="Wang T."/>
            <person name="Zhang X."/>
        </authorList>
    </citation>
    <scope>NUCLEOTIDE SEQUENCE [LARGE SCALE GENOMIC DNA]</scope>
    <source>
        <strain evidence="6 7">JCM 19897</strain>
    </source>
</reference>